<dbReference type="InterPro" id="IPR032818">
    <property type="entry name" value="DedA-like"/>
</dbReference>
<evidence type="ECO:0000256" key="3">
    <source>
        <dbReference type="ARBA" id="ARBA00022475"/>
    </source>
</evidence>
<feature type="transmembrane region" description="Helical" evidence="7">
    <location>
        <begin position="152"/>
        <end position="177"/>
    </location>
</feature>
<keyword evidence="11" id="KW-1185">Reference proteome</keyword>
<evidence type="ECO:0000256" key="2">
    <source>
        <dbReference type="ARBA" id="ARBA00010792"/>
    </source>
</evidence>
<comment type="caution">
    <text evidence="10">The sequence shown here is derived from an EMBL/GenBank/DDBJ whole genome shotgun (WGS) entry which is preliminary data.</text>
</comment>
<feature type="transmembrane region" description="Helical" evidence="7">
    <location>
        <begin position="28"/>
        <end position="48"/>
    </location>
</feature>
<protein>
    <submittedName>
        <fullName evidence="10">Membrane protein DedA with SNARE-associated domain</fullName>
    </submittedName>
</protein>
<dbReference type="GO" id="GO:0005886">
    <property type="term" value="C:plasma membrane"/>
    <property type="evidence" value="ECO:0007669"/>
    <property type="project" value="UniProtKB-SubCell"/>
</dbReference>
<keyword evidence="3 7" id="KW-1003">Cell membrane</keyword>
<evidence type="ECO:0000256" key="7">
    <source>
        <dbReference type="RuleBase" id="RU367016"/>
    </source>
</evidence>
<dbReference type="InterPro" id="IPR032816">
    <property type="entry name" value="VTT_dom"/>
</dbReference>
<dbReference type="PANTHER" id="PTHR30353:SF0">
    <property type="entry name" value="TRANSMEMBRANE PROTEIN"/>
    <property type="match status" value="1"/>
</dbReference>
<keyword evidence="4 7" id="KW-0812">Transmembrane</keyword>
<comment type="subcellular location">
    <subcellularLocation>
        <location evidence="1 7">Cell membrane</location>
        <topology evidence="1 7">Multi-pass membrane protein</topology>
    </subcellularLocation>
</comment>
<evidence type="ECO:0000259" key="9">
    <source>
        <dbReference type="Pfam" id="PF09335"/>
    </source>
</evidence>
<evidence type="ECO:0000256" key="6">
    <source>
        <dbReference type="ARBA" id="ARBA00023136"/>
    </source>
</evidence>
<name>A0A7Z0D5M1_9MICO</name>
<sequence>MAADGTRKARNSRMDALSNFIMDAANSYWLFPILALCIAFDACFPSFPSETAVVSLSALAASTSSPNIAAIGVSAAFGAFFGDNVAYWLGRSFHPEKWPIMRRPKAQRALERARSGLADRAPLFIITARFVPFVRLAVNITAGATKFRWGRFLPISAGAGIAWAGYSVCVGAIAGSWAQVHPLLSVGVAIAVAIVLGLIINWAVERLFARRAQSQANSRTTAKARSRARSGSPAGIVDRDDAIAADETTTIEAPAHRASDCVKK</sequence>
<feature type="domain" description="VTT" evidence="9">
    <location>
        <begin position="47"/>
        <end position="172"/>
    </location>
</feature>
<dbReference type="PANTHER" id="PTHR30353">
    <property type="entry name" value="INNER MEMBRANE PROTEIN DEDA-RELATED"/>
    <property type="match status" value="1"/>
</dbReference>
<dbReference type="Pfam" id="PF09335">
    <property type="entry name" value="VTT_dom"/>
    <property type="match status" value="1"/>
</dbReference>
<comment type="similarity">
    <text evidence="2 7">Belongs to the DedA family.</text>
</comment>
<keyword evidence="5 7" id="KW-1133">Transmembrane helix</keyword>
<evidence type="ECO:0000256" key="1">
    <source>
        <dbReference type="ARBA" id="ARBA00004651"/>
    </source>
</evidence>
<feature type="transmembrane region" description="Helical" evidence="7">
    <location>
        <begin position="183"/>
        <end position="204"/>
    </location>
</feature>
<dbReference type="Proteomes" id="UP000539111">
    <property type="component" value="Unassembled WGS sequence"/>
</dbReference>
<dbReference type="AlphaFoldDB" id="A0A7Z0D5M1"/>
<feature type="region of interest" description="Disordered" evidence="8">
    <location>
        <begin position="219"/>
        <end position="243"/>
    </location>
</feature>
<dbReference type="EMBL" id="JACBZP010000001">
    <property type="protein sequence ID" value="NYI69344.1"/>
    <property type="molecule type" value="Genomic_DNA"/>
</dbReference>
<evidence type="ECO:0000256" key="8">
    <source>
        <dbReference type="SAM" id="MobiDB-lite"/>
    </source>
</evidence>
<evidence type="ECO:0000313" key="11">
    <source>
        <dbReference type="Proteomes" id="UP000539111"/>
    </source>
</evidence>
<reference evidence="10 11" key="1">
    <citation type="submission" date="2020-07" db="EMBL/GenBank/DDBJ databases">
        <title>Sequencing the genomes of 1000 actinobacteria strains.</title>
        <authorList>
            <person name="Klenk H.-P."/>
        </authorList>
    </citation>
    <scope>NUCLEOTIDE SEQUENCE [LARGE SCALE GENOMIC DNA]</scope>
    <source>
        <strain evidence="10 11">DSM 26341</strain>
    </source>
</reference>
<feature type="transmembrane region" description="Helical" evidence="7">
    <location>
        <begin position="68"/>
        <end position="89"/>
    </location>
</feature>
<gene>
    <name evidence="10" type="ORF">BJY26_003650</name>
</gene>
<accession>A0A7Z0D5M1</accession>
<organism evidence="10 11">
    <name type="scientific">Spelaeicoccus albus</name>
    <dbReference type="NCBI Taxonomy" id="1280376"/>
    <lineage>
        <taxon>Bacteria</taxon>
        <taxon>Bacillati</taxon>
        <taxon>Actinomycetota</taxon>
        <taxon>Actinomycetes</taxon>
        <taxon>Micrococcales</taxon>
        <taxon>Brevibacteriaceae</taxon>
        <taxon>Spelaeicoccus</taxon>
    </lineage>
</organism>
<evidence type="ECO:0000313" key="10">
    <source>
        <dbReference type="EMBL" id="NYI69344.1"/>
    </source>
</evidence>
<evidence type="ECO:0000256" key="5">
    <source>
        <dbReference type="ARBA" id="ARBA00022989"/>
    </source>
</evidence>
<keyword evidence="6 7" id="KW-0472">Membrane</keyword>
<proteinExistence type="inferred from homology"/>
<evidence type="ECO:0000256" key="4">
    <source>
        <dbReference type="ARBA" id="ARBA00022692"/>
    </source>
</evidence>